<protein>
    <submittedName>
        <fullName evidence="1">Uncharacterized protein</fullName>
    </submittedName>
</protein>
<evidence type="ECO:0000313" key="3">
    <source>
        <dbReference type="Proteomes" id="UP000276741"/>
    </source>
</evidence>
<sequence length="82" mass="9429">MEMVRKRRSVWNVKNSISIDEDKRILDVISRSNWTDFLPATNGEGSPHRFGVTSLRGGREDQRSPPIQIRDCDYVKVVLPTT</sequence>
<evidence type="ECO:0000313" key="2">
    <source>
        <dbReference type="EMBL" id="GGT88332.1"/>
    </source>
</evidence>
<dbReference type="EMBL" id="AP018553">
    <property type="protein sequence ID" value="BBD72873.1"/>
    <property type="molecule type" value="Genomic_DNA"/>
</dbReference>
<dbReference type="EMBL" id="BMQS01000002">
    <property type="protein sequence ID" value="GGT88332.1"/>
    <property type="molecule type" value="Genomic_DNA"/>
</dbReference>
<accession>A0A348B3X1</accession>
<reference evidence="2" key="4">
    <citation type="submission" date="2020-09" db="EMBL/GenBank/DDBJ databases">
        <authorList>
            <person name="Sun Q."/>
            <person name="Ohkuma M."/>
        </authorList>
    </citation>
    <scope>NUCLEOTIDE SEQUENCE</scope>
    <source>
        <strain evidence="2">JCM 31740</strain>
    </source>
</reference>
<reference evidence="1" key="3">
    <citation type="journal article" date="2019" name="BMC Res. Notes">
        <title>Complete genome sequence of the Sulfodiicoccus acidiphilus strain HS-1T, the first crenarchaeon that lacks polB3, isolated from an acidic hot spring in Ohwaku-dani, Hakone, Japan.</title>
        <authorList>
            <person name="Sakai H.D."/>
            <person name="Kurosawa N."/>
        </authorList>
    </citation>
    <scope>NUCLEOTIDE SEQUENCE</scope>
    <source>
        <strain evidence="1">HS-1</strain>
    </source>
</reference>
<reference evidence="2" key="1">
    <citation type="journal article" date="2014" name="Int. J. Syst. Evol. Microbiol.">
        <title>Complete genome sequence of Corynebacterium casei LMG S-19264T (=DSM 44701T), isolated from a smear-ripened cheese.</title>
        <authorList>
            <consortium name="US DOE Joint Genome Institute (JGI-PGF)"/>
            <person name="Walter F."/>
            <person name="Albersmeier A."/>
            <person name="Kalinowski J."/>
            <person name="Ruckert C."/>
        </authorList>
    </citation>
    <scope>NUCLEOTIDE SEQUENCE</scope>
    <source>
        <strain evidence="2">JCM 31740</strain>
    </source>
</reference>
<reference evidence="3" key="2">
    <citation type="submission" date="2018-04" db="EMBL/GenBank/DDBJ databases">
        <title>Complete genome sequence of Sulfodiicoccus acidiphilus strain HS-1.</title>
        <authorList>
            <person name="Sakai H.D."/>
            <person name="Kurosawa N."/>
        </authorList>
    </citation>
    <scope>NUCLEOTIDE SEQUENCE [LARGE SCALE GENOMIC DNA]</scope>
    <source>
        <strain evidence="3">HS-1</strain>
    </source>
</reference>
<dbReference type="Proteomes" id="UP000616143">
    <property type="component" value="Unassembled WGS sequence"/>
</dbReference>
<dbReference type="Proteomes" id="UP000276741">
    <property type="component" value="Chromosome"/>
</dbReference>
<gene>
    <name evidence="2" type="ORF">GCM10007116_02900</name>
    <name evidence="1" type="ORF">HS1genome_1262</name>
</gene>
<dbReference type="KEGG" id="sacd:HS1genome_1262"/>
<dbReference type="AlphaFoldDB" id="A0A348B3X1"/>
<name>A0A348B3X1_9CREN</name>
<evidence type="ECO:0000313" key="1">
    <source>
        <dbReference type="EMBL" id="BBD72873.1"/>
    </source>
</evidence>
<proteinExistence type="predicted"/>
<organism evidence="1 3">
    <name type="scientific">Sulfodiicoccus acidiphilus</name>
    <dbReference type="NCBI Taxonomy" id="1670455"/>
    <lineage>
        <taxon>Archaea</taxon>
        <taxon>Thermoproteota</taxon>
        <taxon>Thermoprotei</taxon>
        <taxon>Sulfolobales</taxon>
        <taxon>Sulfolobaceae</taxon>
        <taxon>Sulfodiicoccus</taxon>
    </lineage>
</organism>
<keyword evidence="3" id="KW-1185">Reference proteome</keyword>